<dbReference type="Pfam" id="PF18265">
    <property type="entry name" value="Nas2_N"/>
    <property type="match status" value="1"/>
</dbReference>
<organism evidence="4 5">
    <name type="scientific">Cymbomonas tetramitiformis</name>
    <dbReference type="NCBI Taxonomy" id="36881"/>
    <lineage>
        <taxon>Eukaryota</taxon>
        <taxon>Viridiplantae</taxon>
        <taxon>Chlorophyta</taxon>
        <taxon>Pyramimonadophyceae</taxon>
        <taxon>Pyramimonadales</taxon>
        <taxon>Pyramimonadaceae</taxon>
        <taxon>Cymbomonas</taxon>
    </lineage>
</organism>
<keyword evidence="5" id="KW-1185">Reference proteome</keyword>
<evidence type="ECO:0000256" key="1">
    <source>
        <dbReference type="ARBA" id="ARBA00023186"/>
    </source>
</evidence>
<dbReference type="PANTHER" id="PTHR12651:SF1">
    <property type="entry name" value="26S PROTEASOME NON-ATPASE REGULATORY SUBUNIT 9"/>
    <property type="match status" value="1"/>
</dbReference>
<evidence type="ECO:0000313" key="5">
    <source>
        <dbReference type="Proteomes" id="UP001190700"/>
    </source>
</evidence>
<reference evidence="4 5" key="1">
    <citation type="journal article" date="2015" name="Genome Biol. Evol.">
        <title>Comparative Genomics of a Bacterivorous Green Alga Reveals Evolutionary Causalities and Consequences of Phago-Mixotrophic Mode of Nutrition.</title>
        <authorList>
            <person name="Burns J.A."/>
            <person name="Paasch A."/>
            <person name="Narechania A."/>
            <person name="Kim E."/>
        </authorList>
    </citation>
    <scope>NUCLEOTIDE SEQUENCE [LARGE SCALE GENOMIC DNA]</scope>
    <source>
        <strain evidence="4 5">PLY_AMNH</strain>
    </source>
</reference>
<dbReference type="Proteomes" id="UP001190700">
    <property type="component" value="Unassembled WGS sequence"/>
</dbReference>
<dbReference type="InterPro" id="IPR035269">
    <property type="entry name" value="PSMD9"/>
</dbReference>
<dbReference type="GO" id="GO:0005737">
    <property type="term" value="C:cytoplasm"/>
    <property type="evidence" value="ECO:0007669"/>
    <property type="project" value="TreeGrafter"/>
</dbReference>
<gene>
    <name evidence="4" type="ORF">CYMTET_46023</name>
</gene>
<dbReference type="SUPFAM" id="SSF50156">
    <property type="entry name" value="PDZ domain-like"/>
    <property type="match status" value="1"/>
</dbReference>
<feature type="domain" description="Nas2 N-terminal" evidence="3">
    <location>
        <begin position="12"/>
        <end position="91"/>
    </location>
</feature>
<dbReference type="Gene3D" id="6.10.140.1710">
    <property type="match status" value="1"/>
</dbReference>
<evidence type="ECO:0000313" key="4">
    <source>
        <dbReference type="EMBL" id="KAK3244356.1"/>
    </source>
</evidence>
<keyword evidence="1" id="KW-0143">Chaperone</keyword>
<dbReference type="EMBL" id="LGRX02031942">
    <property type="protein sequence ID" value="KAK3244356.1"/>
    <property type="molecule type" value="Genomic_DNA"/>
</dbReference>
<dbReference type="FunFam" id="2.30.42.10:FF:000107">
    <property type="entry name" value="26S proteasome non-ATPase regulatory subunit 9"/>
    <property type="match status" value="1"/>
</dbReference>
<name>A0AAE0EXG3_9CHLO</name>
<evidence type="ECO:0000259" key="3">
    <source>
        <dbReference type="Pfam" id="PF18265"/>
    </source>
</evidence>
<evidence type="ECO:0000256" key="2">
    <source>
        <dbReference type="SAM" id="MobiDB-lite"/>
    </source>
</evidence>
<dbReference type="InterPro" id="IPR040815">
    <property type="entry name" value="Nas2_N"/>
</dbReference>
<feature type="region of interest" description="Disordered" evidence="2">
    <location>
        <begin position="31"/>
        <end position="53"/>
    </location>
</feature>
<dbReference type="AlphaFoldDB" id="A0AAE0EXG3"/>
<accession>A0AAE0EXG3</accession>
<comment type="caution">
    <text evidence="4">The sequence shown here is derived from an EMBL/GenBank/DDBJ whole genome shotgun (WGS) entry which is preliminary data.</text>
</comment>
<proteinExistence type="predicted"/>
<dbReference type="Gene3D" id="2.30.42.10">
    <property type="match status" value="1"/>
</dbReference>
<dbReference type="GO" id="GO:0005634">
    <property type="term" value="C:nucleus"/>
    <property type="evidence" value="ECO:0007669"/>
    <property type="project" value="TreeGrafter"/>
</dbReference>
<dbReference type="PANTHER" id="PTHR12651">
    <property type="entry name" value="26S PROTEASOME NON-ATPASE REGULATORY SUBUNIT 9"/>
    <property type="match status" value="1"/>
</dbReference>
<protein>
    <recommendedName>
        <fullName evidence="3">Nas2 N-terminal domain-containing protein</fullName>
    </recommendedName>
</protein>
<dbReference type="InterPro" id="IPR036034">
    <property type="entry name" value="PDZ_sf"/>
</dbReference>
<dbReference type="GO" id="GO:0070682">
    <property type="term" value="P:proteasome regulatory particle assembly"/>
    <property type="evidence" value="ECO:0007669"/>
    <property type="project" value="InterPro"/>
</dbReference>
<sequence length="224" mass="24056">MSDDMSADRSQLKQLMQKRDALEQEISVVAGRLTGPGGGGISEPLVDSEGFPRTDIDVMSTRRDRSTLAMLHSDHKELTKEIEQGMLALHAKVKPTAGCKDTGDVPPGNLSARQPSQCLDDSPTHLAEDEGSQYQVFAEIDELAEGSPAAVDGIQLGDKFVKFGDVQGGSGGEMQRVAQVLQRNENLDVKVVVIRAGKTKALTVRPRRWNGRGLLGCHLKAAAA</sequence>